<evidence type="ECO:0000256" key="2">
    <source>
        <dbReference type="SAM" id="Coils"/>
    </source>
</evidence>
<feature type="compositionally biased region" description="Basic and acidic residues" evidence="3">
    <location>
        <begin position="177"/>
        <end position="196"/>
    </location>
</feature>
<dbReference type="AlphaFoldDB" id="A0A7W5H2E8"/>
<dbReference type="InterPro" id="IPR016047">
    <property type="entry name" value="M23ase_b-sheet_dom"/>
</dbReference>
<dbReference type="PANTHER" id="PTHR21666:SF289">
    <property type="entry name" value="L-ALA--D-GLU ENDOPEPTIDASE"/>
    <property type="match status" value="1"/>
</dbReference>
<reference evidence="5 6" key="1">
    <citation type="submission" date="2020-08" db="EMBL/GenBank/DDBJ databases">
        <title>Genomic Encyclopedia of Type Strains, Phase IV (KMG-IV): sequencing the most valuable type-strain genomes for metagenomic binning, comparative biology and taxonomic classification.</title>
        <authorList>
            <person name="Goeker M."/>
        </authorList>
    </citation>
    <scope>NUCLEOTIDE SEQUENCE [LARGE SCALE GENOMIC DNA]</scope>
    <source>
        <strain evidence="5 6">DSM 27471</strain>
    </source>
</reference>
<accession>A0A7W5H2E8</accession>
<dbReference type="InterPro" id="IPR050570">
    <property type="entry name" value="Cell_wall_metabolism_enzyme"/>
</dbReference>
<dbReference type="Proteomes" id="UP000544222">
    <property type="component" value="Unassembled WGS sequence"/>
</dbReference>
<dbReference type="CDD" id="cd12797">
    <property type="entry name" value="M23_peptidase"/>
    <property type="match status" value="1"/>
</dbReference>
<feature type="region of interest" description="Disordered" evidence="3">
    <location>
        <begin position="250"/>
        <end position="275"/>
    </location>
</feature>
<evidence type="ECO:0000313" key="5">
    <source>
        <dbReference type="EMBL" id="MBB3187341.1"/>
    </source>
</evidence>
<dbReference type="InterPro" id="IPR011055">
    <property type="entry name" value="Dup_hybrid_motif"/>
</dbReference>
<feature type="domain" description="M23ase beta-sheet core" evidence="4">
    <location>
        <begin position="327"/>
        <end position="421"/>
    </location>
</feature>
<gene>
    <name evidence="5" type="ORF">FHX64_001504</name>
</gene>
<dbReference type="Gene3D" id="6.10.250.3150">
    <property type="match status" value="1"/>
</dbReference>
<evidence type="ECO:0000256" key="3">
    <source>
        <dbReference type="SAM" id="MobiDB-lite"/>
    </source>
</evidence>
<keyword evidence="1" id="KW-0732">Signal</keyword>
<feature type="coiled-coil region" evidence="2">
    <location>
        <begin position="72"/>
        <end position="113"/>
    </location>
</feature>
<evidence type="ECO:0000313" key="6">
    <source>
        <dbReference type="Proteomes" id="UP000544222"/>
    </source>
</evidence>
<dbReference type="Pfam" id="PF01551">
    <property type="entry name" value="Peptidase_M23"/>
    <property type="match status" value="1"/>
</dbReference>
<dbReference type="RefSeq" id="WP_183413113.1">
    <property type="nucleotide sequence ID" value="NZ_JACHYB010000001.1"/>
</dbReference>
<dbReference type="PANTHER" id="PTHR21666">
    <property type="entry name" value="PEPTIDASE-RELATED"/>
    <property type="match status" value="1"/>
</dbReference>
<evidence type="ECO:0000259" key="4">
    <source>
        <dbReference type="Pfam" id="PF01551"/>
    </source>
</evidence>
<name>A0A7W5H2E8_9PORP</name>
<dbReference type="Gene3D" id="2.70.70.10">
    <property type="entry name" value="Glucose Permease (Domain IIA)"/>
    <property type="match status" value="1"/>
</dbReference>
<dbReference type="SUPFAM" id="SSF51261">
    <property type="entry name" value="Duplicated hybrid motif"/>
    <property type="match status" value="1"/>
</dbReference>
<protein>
    <submittedName>
        <fullName evidence="5">Septal ring factor EnvC (AmiA/AmiB activator)</fullName>
    </submittedName>
</protein>
<proteinExistence type="predicted"/>
<dbReference type="GO" id="GO:0004222">
    <property type="term" value="F:metalloendopeptidase activity"/>
    <property type="evidence" value="ECO:0007669"/>
    <property type="project" value="TreeGrafter"/>
</dbReference>
<keyword evidence="2" id="KW-0175">Coiled coil</keyword>
<comment type="caution">
    <text evidence="5">The sequence shown here is derived from an EMBL/GenBank/DDBJ whole genome shotgun (WGS) entry which is preliminary data.</text>
</comment>
<evidence type="ECO:0000256" key="1">
    <source>
        <dbReference type="ARBA" id="ARBA00022729"/>
    </source>
</evidence>
<keyword evidence="6" id="KW-1185">Reference proteome</keyword>
<feature type="region of interest" description="Disordered" evidence="3">
    <location>
        <begin position="177"/>
        <end position="199"/>
    </location>
</feature>
<dbReference type="EMBL" id="JACHYB010000001">
    <property type="protein sequence ID" value="MBB3187341.1"/>
    <property type="molecule type" value="Genomic_DNA"/>
</dbReference>
<sequence length="427" mass="49509">MKRFFVFVLIFSVVGLPLFSQSIKELELQRKRMLESISMTNKMLSKTQQSANSTINRLVIIRKNIGLRQKLIVNLNQEISVLDQTIDTLQNEQNTLELHLNNLKKDYARLLQESQMRQDTYSELLFLFSSQSIAQAYRRMRYLKEFSDYRKRQAEEIISVEKKVAFQQQLLTQTRDAKESLRQQKESESQKLKTEQQKANQTYYSLKGQERNLRSQLTRQQRIANALNAKIEQLIAEEIRRAEERKRAEAAAAARKKAEASKTGIVRKQTPTRTQGQSIDYMTKEEQLIAGSFAANKGRLPWPVEKGFISQHFGIQQHPILQHVTTNNKGIYIQTQRNADARAIFEGVVTERFSLPGSNNAIIIKHGNYRTVYANLTTIYVREGQHVSAKQKIGRIYTDDENGGKTELYLMIWKDKTPLNPELWLAH</sequence>
<organism evidence="5 6">
    <name type="scientific">Microbacter margulisiae</name>
    <dbReference type="NCBI Taxonomy" id="1350067"/>
    <lineage>
        <taxon>Bacteria</taxon>
        <taxon>Pseudomonadati</taxon>
        <taxon>Bacteroidota</taxon>
        <taxon>Bacteroidia</taxon>
        <taxon>Bacteroidales</taxon>
        <taxon>Porphyromonadaceae</taxon>
        <taxon>Microbacter</taxon>
    </lineage>
</organism>